<keyword evidence="1" id="KW-1133">Transmembrane helix</keyword>
<evidence type="ECO:0000256" key="1">
    <source>
        <dbReference type="SAM" id="Phobius"/>
    </source>
</evidence>
<comment type="caution">
    <text evidence="2">The sequence shown here is derived from an EMBL/GenBank/DDBJ whole genome shotgun (WGS) entry which is preliminary data.</text>
</comment>
<accession>A0A0F3MIB4</accession>
<keyword evidence="3" id="KW-1185">Reference proteome</keyword>
<evidence type="ECO:0000313" key="2">
    <source>
        <dbReference type="EMBL" id="KJV55197.1"/>
    </source>
</evidence>
<dbReference type="AlphaFoldDB" id="A0A0F3MIB4"/>
<gene>
    <name evidence="2" type="ORF">OCHUTO_0930</name>
</gene>
<dbReference type="Proteomes" id="UP000033616">
    <property type="component" value="Unassembled WGS sequence"/>
</dbReference>
<dbReference type="RefSeq" id="WP_045797526.1">
    <property type="nucleotide sequence ID" value="NZ_LANP01000026.1"/>
</dbReference>
<dbReference type="EMBL" id="LANP01000026">
    <property type="protein sequence ID" value="KJV55197.1"/>
    <property type="molecule type" value="Genomic_DNA"/>
</dbReference>
<organism evidence="2 3">
    <name type="scientific">Orientia chuto str. Dubai</name>
    <dbReference type="NCBI Taxonomy" id="1359168"/>
    <lineage>
        <taxon>Bacteria</taxon>
        <taxon>Pseudomonadati</taxon>
        <taxon>Pseudomonadota</taxon>
        <taxon>Alphaproteobacteria</taxon>
        <taxon>Rickettsiales</taxon>
        <taxon>Rickettsiaceae</taxon>
        <taxon>Rickettsieae</taxon>
        <taxon>Orientia</taxon>
    </lineage>
</organism>
<proteinExistence type="predicted"/>
<keyword evidence="1" id="KW-0472">Membrane</keyword>
<sequence length="121" mass="12887">MSGDKGNSASGVVCIDDAMALAAMSTGFATAVVLGFVAWYCKPLLKNISGWLISKYSSPVSDDVKLPNIDDSASSVQTSVQMLQDINNQKVSSVEKLPDTDIENLYESLPHLDFASLGEIV</sequence>
<name>A0A0F3MIB4_9RICK</name>
<feature type="transmembrane region" description="Helical" evidence="1">
    <location>
        <begin position="20"/>
        <end position="41"/>
    </location>
</feature>
<evidence type="ECO:0000313" key="3">
    <source>
        <dbReference type="Proteomes" id="UP000033616"/>
    </source>
</evidence>
<keyword evidence="1" id="KW-0812">Transmembrane</keyword>
<reference evidence="2 3" key="1">
    <citation type="submission" date="2015-02" db="EMBL/GenBank/DDBJ databases">
        <title>Genome Sequencing of Rickettsiales.</title>
        <authorList>
            <person name="Daugherty S.C."/>
            <person name="Su Q."/>
            <person name="Abolude K."/>
            <person name="Beier-Sexton M."/>
            <person name="Carlyon J.A."/>
            <person name="Carter R."/>
            <person name="Day N.P."/>
            <person name="Dumler S.J."/>
            <person name="Dyachenko V."/>
            <person name="Godinez A."/>
            <person name="Kurtti T.J."/>
            <person name="Lichay M."/>
            <person name="Mullins K.E."/>
            <person name="Ott S."/>
            <person name="Pappas-Brown V."/>
            <person name="Paris D.H."/>
            <person name="Patel P."/>
            <person name="Richards A.L."/>
            <person name="Sadzewicz L."/>
            <person name="Sears K."/>
            <person name="Seidman D."/>
            <person name="Sengamalay N."/>
            <person name="Stenos J."/>
            <person name="Tallon L.J."/>
            <person name="Vincent G."/>
            <person name="Fraser C.M."/>
            <person name="Munderloh U."/>
            <person name="Dunning-Hotopp J.C."/>
        </authorList>
    </citation>
    <scope>NUCLEOTIDE SEQUENCE [LARGE SCALE GENOMIC DNA]</scope>
    <source>
        <strain evidence="2 3">Fuller</strain>
    </source>
</reference>
<dbReference type="PATRIC" id="fig|1359168.3.peg.661"/>
<protein>
    <submittedName>
        <fullName evidence="2">Uncharacterized protein</fullName>
    </submittedName>
</protein>